<sequence>MDNSFDTKTARHTVGMNRARRLPLDFEGRPFSTAEGSDAGLSKKRMRASDLARPFPATRTPRADSSSADLLIRAYAQRMSESDFFSHVTAARVHGLPMPFAVEHTQTIHVSTEEPTLRDRVLGVRGHHVAPKTVTVVAVRGVRVTSAVDTWCQLSTMLGLDDLIRIGDTLVRRKHPFAEMRDLLAAVRRYSGRRGVKLLREALIWIRPGVDSPRETDLRLLIVRASLPEPEVNAIIMSRTGVKLATGDLVFRRYRVLLEYDGGQHRTDENQFHWDVDRLDALMEERWRVIRINKSHLHNPPEVIRRVTVALMAGGWRPVAKAQKVPD</sequence>
<dbReference type="AlphaFoldDB" id="A0A5E9FTU6"/>
<dbReference type="Gene3D" id="3.40.960.10">
    <property type="entry name" value="VSR Endonuclease"/>
    <property type="match status" value="1"/>
</dbReference>
<name>A0A5E9FTU6_9MICO</name>
<reference evidence="2 3" key="1">
    <citation type="submission" date="2016-10" db="EMBL/GenBank/DDBJ databases">
        <authorList>
            <person name="Varghese N."/>
            <person name="Submissions S."/>
        </authorList>
    </citation>
    <scope>NUCLEOTIDE SEQUENCE [LARGE SCALE GENOMIC DNA]</scope>
    <source>
        <strain evidence="2 3">CGMCC 1.11215</strain>
    </source>
</reference>
<dbReference type="SUPFAM" id="SSF52980">
    <property type="entry name" value="Restriction endonuclease-like"/>
    <property type="match status" value="1"/>
</dbReference>
<evidence type="ECO:0000313" key="3">
    <source>
        <dbReference type="Proteomes" id="UP000199639"/>
    </source>
</evidence>
<dbReference type="EMBL" id="FNIB01000001">
    <property type="protein sequence ID" value="SDM46159.1"/>
    <property type="molecule type" value="Genomic_DNA"/>
</dbReference>
<protein>
    <recommendedName>
        <fullName evidence="4">DUF559 domain-containing protein</fullName>
    </recommendedName>
</protein>
<evidence type="ECO:0000256" key="1">
    <source>
        <dbReference type="SAM" id="MobiDB-lite"/>
    </source>
</evidence>
<dbReference type="Proteomes" id="UP000199639">
    <property type="component" value="Unassembled WGS sequence"/>
</dbReference>
<dbReference type="InterPro" id="IPR011335">
    <property type="entry name" value="Restrct_endonuc-II-like"/>
</dbReference>
<feature type="region of interest" description="Disordered" evidence="1">
    <location>
        <begin position="28"/>
        <end position="63"/>
    </location>
</feature>
<gene>
    <name evidence="2" type="ORF">SAMN05216368_10156</name>
</gene>
<evidence type="ECO:0000313" key="2">
    <source>
        <dbReference type="EMBL" id="SDM46159.1"/>
    </source>
</evidence>
<accession>A0A5E9FTU6</accession>
<proteinExistence type="predicted"/>
<dbReference type="STRING" id="1424659.SAMN05216368_10156"/>
<organism evidence="2 3">
    <name type="scientific">Cryobacterium flavum</name>
    <dbReference type="NCBI Taxonomy" id="1424659"/>
    <lineage>
        <taxon>Bacteria</taxon>
        <taxon>Bacillati</taxon>
        <taxon>Actinomycetota</taxon>
        <taxon>Actinomycetes</taxon>
        <taxon>Micrococcales</taxon>
        <taxon>Microbacteriaceae</taxon>
        <taxon>Cryobacterium</taxon>
    </lineage>
</organism>
<evidence type="ECO:0008006" key="4">
    <source>
        <dbReference type="Google" id="ProtNLM"/>
    </source>
</evidence>